<dbReference type="Gene3D" id="3.10.450.50">
    <property type="match status" value="1"/>
</dbReference>
<dbReference type="SUPFAM" id="SSF54427">
    <property type="entry name" value="NTF2-like"/>
    <property type="match status" value="1"/>
</dbReference>
<dbReference type="InterPro" id="IPR037401">
    <property type="entry name" value="SnoaL-like"/>
</dbReference>
<comment type="caution">
    <text evidence="2">The sequence shown here is derived from an EMBL/GenBank/DDBJ whole genome shotgun (WGS) entry which is preliminary data.</text>
</comment>
<gene>
    <name evidence="2" type="ORF">E0H45_13115</name>
</gene>
<dbReference type="RefSeq" id="WP_131337391.1">
    <property type="nucleotide sequence ID" value="NZ_SJJZ01000001.1"/>
</dbReference>
<protein>
    <submittedName>
        <fullName evidence="2">Nuclear transport factor 2 family protein</fullName>
    </submittedName>
</protein>
<name>A0A4R0HW58_9ACTN</name>
<organism evidence="2 3">
    <name type="scientific">Kribbella soli</name>
    <dbReference type="NCBI Taxonomy" id="1124743"/>
    <lineage>
        <taxon>Bacteria</taxon>
        <taxon>Bacillati</taxon>
        <taxon>Actinomycetota</taxon>
        <taxon>Actinomycetes</taxon>
        <taxon>Propionibacteriales</taxon>
        <taxon>Kribbellaceae</taxon>
        <taxon>Kribbella</taxon>
    </lineage>
</organism>
<dbReference type="Proteomes" id="UP000292346">
    <property type="component" value="Unassembled WGS sequence"/>
</dbReference>
<dbReference type="AlphaFoldDB" id="A0A4R0HW58"/>
<keyword evidence="3" id="KW-1185">Reference proteome</keyword>
<evidence type="ECO:0000313" key="3">
    <source>
        <dbReference type="Proteomes" id="UP000292346"/>
    </source>
</evidence>
<feature type="domain" description="SnoaL-like" evidence="1">
    <location>
        <begin position="8"/>
        <end position="108"/>
    </location>
</feature>
<dbReference type="EMBL" id="SJJZ01000001">
    <property type="protein sequence ID" value="TCC12119.1"/>
    <property type="molecule type" value="Genomic_DNA"/>
</dbReference>
<reference evidence="2 3" key="1">
    <citation type="submission" date="2019-02" db="EMBL/GenBank/DDBJ databases">
        <title>Kribbella capetownensis sp. nov. and Kribbella speibonae sp. nov., isolated from soil.</title>
        <authorList>
            <person name="Curtis S.M."/>
            <person name="Norton I."/>
            <person name="Everest G.J."/>
            <person name="Meyers P.R."/>
        </authorList>
    </citation>
    <scope>NUCLEOTIDE SEQUENCE [LARGE SCALE GENOMIC DNA]</scope>
    <source>
        <strain evidence="2 3">KCTC 29219</strain>
    </source>
</reference>
<dbReference type="InterPro" id="IPR032710">
    <property type="entry name" value="NTF2-like_dom_sf"/>
</dbReference>
<evidence type="ECO:0000259" key="1">
    <source>
        <dbReference type="Pfam" id="PF12680"/>
    </source>
</evidence>
<dbReference type="Pfam" id="PF12680">
    <property type="entry name" value="SnoaL_2"/>
    <property type="match status" value="1"/>
</dbReference>
<dbReference type="OrthoDB" id="9808719at2"/>
<evidence type="ECO:0000313" key="2">
    <source>
        <dbReference type="EMBL" id="TCC12119.1"/>
    </source>
</evidence>
<sequence length="120" mass="13376">MNATTLADQYFTMWNAADADRRAELIAGTWTADATFQDPSFETTGRDELNKLVGAAQQMFPGLSFVRIGDIDEHHNYLRWTWHLKAEGQEPVAGGTDIVVLDADGKIRQLIGFHDFAPAH</sequence>
<accession>A0A4R0HW58</accession>
<proteinExistence type="predicted"/>